<reference evidence="2" key="1">
    <citation type="journal article" date="2017" name="Nat. Microbiol.">
        <title>Global analysis of biosynthetic gene clusters reveals vast potential of secondary metabolite production in Penicillium species.</title>
        <authorList>
            <person name="Nielsen J.C."/>
            <person name="Grijseels S."/>
            <person name="Prigent S."/>
            <person name="Ji B."/>
            <person name="Dainat J."/>
            <person name="Nielsen K.F."/>
            <person name="Frisvad J.C."/>
            <person name="Workman M."/>
            <person name="Nielsen J."/>
        </authorList>
    </citation>
    <scope>NUCLEOTIDE SEQUENCE [LARGE SCALE GENOMIC DNA]</scope>
    <source>
        <strain evidence="2">IBT 11843</strain>
    </source>
</reference>
<dbReference type="Proteomes" id="UP000191522">
    <property type="component" value="Unassembled WGS sequence"/>
</dbReference>
<keyword evidence="2" id="KW-1185">Reference proteome</keyword>
<accession>A0A1V6PE55</accession>
<name>A0A1V6PE55_PENDC</name>
<dbReference type="EMBL" id="MDYL01000008">
    <property type="protein sequence ID" value="OQD75093.1"/>
    <property type="molecule type" value="Genomic_DNA"/>
</dbReference>
<dbReference type="AlphaFoldDB" id="A0A1V6PE55"/>
<evidence type="ECO:0000313" key="1">
    <source>
        <dbReference type="EMBL" id="OQD75093.1"/>
    </source>
</evidence>
<gene>
    <name evidence="1" type="ORF">PENDEC_c008G00133</name>
</gene>
<comment type="caution">
    <text evidence="1">The sequence shown here is derived from an EMBL/GenBank/DDBJ whole genome shotgun (WGS) entry which is preliminary data.</text>
</comment>
<proteinExistence type="predicted"/>
<evidence type="ECO:0000313" key="2">
    <source>
        <dbReference type="Proteomes" id="UP000191522"/>
    </source>
</evidence>
<sequence>MVNHHGSIGRKCWLPDIPKKGTLNKTPTKVTPSNFPAFPKATSKVSVPDLCKTAESISFLWLALQHELEEHSSIASPPAVLVYSPKRNST</sequence>
<protein>
    <submittedName>
        <fullName evidence="1">Uncharacterized protein</fullName>
    </submittedName>
</protein>
<organism evidence="1 2">
    <name type="scientific">Penicillium decumbens</name>
    <dbReference type="NCBI Taxonomy" id="69771"/>
    <lineage>
        <taxon>Eukaryota</taxon>
        <taxon>Fungi</taxon>
        <taxon>Dikarya</taxon>
        <taxon>Ascomycota</taxon>
        <taxon>Pezizomycotina</taxon>
        <taxon>Eurotiomycetes</taxon>
        <taxon>Eurotiomycetidae</taxon>
        <taxon>Eurotiales</taxon>
        <taxon>Aspergillaceae</taxon>
        <taxon>Penicillium</taxon>
    </lineage>
</organism>